<dbReference type="InterPro" id="IPR013783">
    <property type="entry name" value="Ig-like_fold"/>
</dbReference>
<dbReference type="InterPro" id="IPR015919">
    <property type="entry name" value="Cadherin-like_sf"/>
</dbReference>
<evidence type="ECO:0000256" key="1">
    <source>
        <dbReference type="ARBA" id="ARBA00004370"/>
    </source>
</evidence>
<proteinExistence type="predicted"/>
<dbReference type="GeneID" id="109550169"/>
<dbReference type="GO" id="GO:0043236">
    <property type="term" value="F:laminin binding"/>
    <property type="evidence" value="ECO:0007669"/>
    <property type="project" value="TreeGrafter"/>
</dbReference>
<dbReference type="InterPro" id="IPR027468">
    <property type="entry name" value="Alpha-dystroglycan_domain_2"/>
</dbReference>
<dbReference type="GO" id="GO:0042383">
    <property type="term" value="C:sarcolemma"/>
    <property type="evidence" value="ECO:0007669"/>
    <property type="project" value="TreeGrafter"/>
</dbReference>
<dbReference type="PANTHER" id="PTHR21559:SF21">
    <property type="entry name" value="DYSTROGLYCAN 1"/>
    <property type="match status" value="1"/>
</dbReference>
<dbReference type="AlphaFoldDB" id="A0A2U4BFI9"/>
<evidence type="ECO:0000313" key="4">
    <source>
        <dbReference type="RefSeq" id="XP_019791839.1"/>
    </source>
</evidence>
<dbReference type="Proteomes" id="UP000245320">
    <property type="component" value="Chromosome 11"/>
</dbReference>
<dbReference type="GO" id="GO:0021675">
    <property type="term" value="P:nerve development"/>
    <property type="evidence" value="ECO:0007669"/>
    <property type="project" value="TreeGrafter"/>
</dbReference>
<comment type="subcellular location">
    <subcellularLocation>
        <location evidence="1">Membrane</location>
    </subcellularLocation>
</comment>
<organism evidence="3 4">
    <name type="scientific">Tursiops truncatus</name>
    <name type="common">Atlantic bottle-nosed dolphin</name>
    <name type="synonym">Delphinus truncatus</name>
    <dbReference type="NCBI Taxonomy" id="9739"/>
    <lineage>
        <taxon>Eukaryota</taxon>
        <taxon>Metazoa</taxon>
        <taxon>Chordata</taxon>
        <taxon>Craniata</taxon>
        <taxon>Vertebrata</taxon>
        <taxon>Euteleostomi</taxon>
        <taxon>Mammalia</taxon>
        <taxon>Eutheria</taxon>
        <taxon>Laurasiatheria</taxon>
        <taxon>Artiodactyla</taxon>
        <taxon>Whippomorpha</taxon>
        <taxon>Cetacea</taxon>
        <taxon>Odontoceti</taxon>
        <taxon>Delphinidae</taxon>
        <taxon>Tursiops</taxon>
    </lineage>
</organism>
<dbReference type="GO" id="GO:0016203">
    <property type="term" value="P:muscle attachment"/>
    <property type="evidence" value="ECO:0007669"/>
    <property type="project" value="TreeGrafter"/>
</dbReference>
<gene>
    <name evidence="4 5 6" type="primary">LOC109550169</name>
</gene>
<dbReference type="GO" id="GO:0005509">
    <property type="term" value="F:calcium ion binding"/>
    <property type="evidence" value="ECO:0007669"/>
    <property type="project" value="InterPro"/>
</dbReference>
<dbReference type="RefSeq" id="XP_019791848.1">
    <property type="nucleotide sequence ID" value="XM_019936289.2"/>
</dbReference>
<evidence type="ECO:0000313" key="5">
    <source>
        <dbReference type="RefSeq" id="XP_019791848.1"/>
    </source>
</evidence>
<name>A0A2U4BFI9_TURTR</name>
<dbReference type="PANTHER" id="PTHR21559">
    <property type="entry name" value="DYSTROGLYCAN-RELATED"/>
    <property type="match status" value="1"/>
</dbReference>
<keyword evidence="2" id="KW-0472">Membrane</keyword>
<dbReference type="GO" id="GO:0002009">
    <property type="term" value="P:morphogenesis of an epithelium"/>
    <property type="evidence" value="ECO:0007669"/>
    <property type="project" value="TreeGrafter"/>
</dbReference>
<evidence type="ECO:0000256" key="2">
    <source>
        <dbReference type="ARBA" id="ARBA00023136"/>
    </source>
</evidence>
<dbReference type="OrthoDB" id="5990676at2759"/>
<accession>A0A2U4BFI9</accession>
<dbReference type="Gene3D" id="2.60.40.10">
    <property type="entry name" value="Immunoglobulins"/>
    <property type="match status" value="1"/>
</dbReference>
<evidence type="ECO:0000313" key="6">
    <source>
        <dbReference type="RefSeq" id="XP_019791865.1"/>
    </source>
</evidence>
<dbReference type="RefSeq" id="XP_019791839.1">
    <property type="nucleotide sequence ID" value="XM_019936280.2"/>
</dbReference>
<dbReference type="GO" id="GO:0016011">
    <property type="term" value="C:dystroglycan complex"/>
    <property type="evidence" value="ECO:0007669"/>
    <property type="project" value="TreeGrafter"/>
</dbReference>
<dbReference type="RefSeq" id="XP_019791865.1">
    <property type="nucleotide sequence ID" value="XM_019936306.2"/>
</dbReference>
<evidence type="ECO:0000313" key="3">
    <source>
        <dbReference type="Proteomes" id="UP000245320"/>
    </source>
</evidence>
<dbReference type="Gene3D" id="3.30.70.1040">
    <property type="entry name" value="Dystroglycan, domain 2"/>
    <property type="match status" value="1"/>
</dbReference>
<reference evidence="4" key="2">
    <citation type="submission" date="2025-04" db="UniProtKB">
        <authorList>
            <consortium name="RefSeq"/>
        </authorList>
    </citation>
    <scope>IDENTIFICATION</scope>
    <source>
        <tissue evidence="4">Spleen</tissue>
    </source>
</reference>
<dbReference type="SUPFAM" id="SSF49313">
    <property type="entry name" value="Cadherin-like"/>
    <property type="match status" value="1"/>
</dbReference>
<reference evidence="3" key="1">
    <citation type="submission" date="2024-06" db="UniProtKB">
        <authorList>
            <consortium name="RefSeq"/>
        </authorList>
    </citation>
    <scope>NUCLEOTIDE SEQUENCE [LARGE SCALE GENOMIC DNA]</scope>
    <source>
        <tissue evidence="5 6">Spleen</tissue>
    </source>
</reference>
<protein>
    <submittedName>
        <fullName evidence="4 5">Uncharacterized protein LOC109550169 isoform X1</fullName>
    </submittedName>
</protein>
<keyword evidence="3" id="KW-1185">Reference proteome</keyword>
<sequence length="719" mass="81004">MDTSKKRTGADLAGTRQSLDWIRRVSAIPYLALLLTSVSMHGLAVTTHYSCAETRVLHGVPDTAALVGKLFYYPVSPYAFQGKISQFQVTGVHNVKLPRWLEYNPSIKTLQGLPLEDEGRDYQIMVLVSGDFCFQQTRTASITFTLHVLDRDEVKEASWIPSPSGIRTHGGSKEFSTIVAEITLKAAAETLGVQDRLFLVHTLADYFHLDPSLVTMSTFRSKVNKHLWNLPVLAEDPRQVIPLQGHSVQFHWSMEHDVSTALPELMQVFQQHASSKYLAQILGYKIEGWRLLQKSQRRPRQLRAIPVPTVGPNEMTRKPNNPFSVSLPTLVTPWIPKDEASSISGLFAALRRITPILHPDFIPGTPRYTKMTRPLHTVASQNTLKKMSLTTNLEYSFAFPEVLPSMVLTATSFTDSDFLQNRTSTVSVLLEKLDLTEWEIRGHTPIHGTKIQKHPVLSDLVSESVSQPWYSRAFLASSKYSHFPGSSVSEEVIQDVATPSKGLSSMTTFLCRWSGSHPVYLGRFVQSRNSLLIPAASAREILAVSHFPLEFSQLPLPSWLRQKHLREHGHVSETPEVSQWIHSFPTPTETVSPLGMSVNTRFAWDSTFDSTLLLWETAHFSSNQSEEDSSSDVILKTQSYSKETSSFTHLPDLLDSSLSELPKFANAFELPESMGSRTIMHFLSDWYSGIEHLAFSKFSRTSKLHQATQCLTWILLEWW</sequence>
<dbReference type="GO" id="GO:0007411">
    <property type="term" value="P:axon guidance"/>
    <property type="evidence" value="ECO:0007669"/>
    <property type="project" value="TreeGrafter"/>
</dbReference>